<proteinExistence type="predicted"/>
<feature type="non-terminal residue" evidence="1">
    <location>
        <position position="1"/>
    </location>
</feature>
<gene>
    <name evidence="1" type="ORF">METZ01_LOCUS102257</name>
</gene>
<evidence type="ECO:0000313" key="1">
    <source>
        <dbReference type="EMBL" id="SVA49403.1"/>
    </source>
</evidence>
<dbReference type="AlphaFoldDB" id="A0A381WBU7"/>
<sequence length="188" mass="21501">AADKFNFSSSAKSGKKSYRFRAHKPRLDAYRGRETSGTSDLERDLNHNVRYHKSRLDSTSINIVIKDKDDKIKPIILNHGIELHQIQLKRSKLDKVIETQSGMITLELDPEVKREYNPDPKNANSSTDGWWLQVHIDQSTDDMRKIVEVMKAKSFGFILLCCPTGKQQNRVLGIISVRDLDSLANHLD</sequence>
<protein>
    <recommendedName>
        <fullName evidence="2">CBS domain-containing protein</fullName>
    </recommendedName>
</protein>
<reference evidence="1" key="1">
    <citation type="submission" date="2018-05" db="EMBL/GenBank/DDBJ databases">
        <authorList>
            <person name="Lanie J.A."/>
            <person name="Ng W.-L."/>
            <person name="Kazmierczak K.M."/>
            <person name="Andrzejewski T.M."/>
            <person name="Davidsen T.M."/>
            <person name="Wayne K.J."/>
            <person name="Tettelin H."/>
            <person name="Glass J.I."/>
            <person name="Rusch D."/>
            <person name="Podicherti R."/>
            <person name="Tsui H.-C.T."/>
            <person name="Winkler M.E."/>
        </authorList>
    </citation>
    <scope>NUCLEOTIDE SEQUENCE</scope>
</reference>
<organism evidence="1">
    <name type="scientific">marine metagenome</name>
    <dbReference type="NCBI Taxonomy" id="408172"/>
    <lineage>
        <taxon>unclassified sequences</taxon>
        <taxon>metagenomes</taxon>
        <taxon>ecological metagenomes</taxon>
    </lineage>
</organism>
<name>A0A381WBU7_9ZZZZ</name>
<evidence type="ECO:0008006" key="2">
    <source>
        <dbReference type="Google" id="ProtNLM"/>
    </source>
</evidence>
<accession>A0A381WBU7</accession>
<dbReference type="EMBL" id="UINC01011166">
    <property type="protein sequence ID" value="SVA49403.1"/>
    <property type="molecule type" value="Genomic_DNA"/>
</dbReference>